<evidence type="ECO:0000313" key="4">
    <source>
        <dbReference type="Proteomes" id="UP000243463"/>
    </source>
</evidence>
<dbReference type="Proteomes" id="UP000243463">
    <property type="component" value="Unassembled WGS sequence"/>
</dbReference>
<dbReference type="EMBL" id="FZLN01000001">
    <property type="protein sequence ID" value="SNQ28336.1"/>
    <property type="molecule type" value="Genomic_DNA"/>
</dbReference>
<dbReference type="PROSITE" id="PS00922">
    <property type="entry name" value="TRANSGLYCOSYLASE"/>
    <property type="match status" value="1"/>
</dbReference>
<dbReference type="SUPFAM" id="SSF53850">
    <property type="entry name" value="Periplasmic binding protein-like II"/>
    <property type="match status" value="1"/>
</dbReference>
<evidence type="ECO:0000256" key="1">
    <source>
        <dbReference type="ARBA" id="ARBA00007734"/>
    </source>
</evidence>
<gene>
    <name evidence="3" type="ORF">SAMN05444584_0254</name>
</gene>
<evidence type="ECO:0000313" key="3">
    <source>
        <dbReference type="EMBL" id="SNQ28336.1"/>
    </source>
</evidence>
<proteinExistence type="inferred from homology"/>
<dbReference type="GO" id="GO:0016020">
    <property type="term" value="C:membrane"/>
    <property type="evidence" value="ECO:0007669"/>
    <property type="project" value="InterPro"/>
</dbReference>
<dbReference type="GO" id="GO:0000270">
    <property type="term" value="P:peptidoglycan metabolic process"/>
    <property type="evidence" value="ECO:0007669"/>
    <property type="project" value="InterPro"/>
</dbReference>
<dbReference type="InterPro" id="IPR023346">
    <property type="entry name" value="Lysozyme-like_dom_sf"/>
</dbReference>
<evidence type="ECO:0000259" key="2">
    <source>
        <dbReference type="Pfam" id="PF01464"/>
    </source>
</evidence>
<dbReference type="PANTHER" id="PTHR37423">
    <property type="entry name" value="SOLUBLE LYTIC MUREIN TRANSGLYCOSYLASE-RELATED"/>
    <property type="match status" value="1"/>
</dbReference>
<dbReference type="SUPFAM" id="SSF53955">
    <property type="entry name" value="Lysozyme-like"/>
    <property type="match status" value="1"/>
</dbReference>
<feature type="domain" description="Transglycosylase SLT" evidence="2">
    <location>
        <begin position="218"/>
        <end position="327"/>
    </location>
</feature>
<keyword evidence="4" id="KW-1185">Reference proteome</keyword>
<dbReference type="RefSeq" id="WP_088822333.1">
    <property type="nucleotide sequence ID" value="NZ_FZLN01000001.1"/>
</dbReference>
<protein>
    <submittedName>
        <fullName evidence="3">Transglycosylase SLT domain-containing protein</fullName>
    </submittedName>
</protein>
<dbReference type="PANTHER" id="PTHR37423:SF2">
    <property type="entry name" value="MEMBRANE-BOUND LYTIC MUREIN TRANSGLYCOSYLASE C"/>
    <property type="match status" value="1"/>
</dbReference>
<sequence>MHSNISKMARHLRLKLKPSSLAFRLSVTGLAMLPVLPLHAISAKKEISQYSEVINNNKLTVVSVKSPNTVFDNGQSLHGFGYDLMRKYAKSLNVELDFKIVKDNAIALQLVADGKASMALTNAPLEAIEEKNLSFFSATCGNMNALEQNGLDSTISLAVSNATDPIAQTATGFTCKAKEDGSIDQLASFYNHNIVEPEAWDLIERNLKLRMPIYQASFQREAEKYDLDWHVLAAMGYQESYLKPNSISPTGVRGLMMLTNNTAKAMGVTNRNDPSQSIEGGAKYFDSLLSQYDGIALPDRAWYALVAYNMGPNALSTIQRKVQAQGNNPNEWINVYSYLKSNQSANSKYKQAVQYVTRIRAYLEHIQINHAEPEEIEV</sequence>
<name>A0A217EDT1_9GAMM</name>
<organism evidence="3 4">
    <name type="scientific">Acinetobacter apis</name>
    <dbReference type="NCBI Taxonomy" id="1229165"/>
    <lineage>
        <taxon>Bacteria</taxon>
        <taxon>Pseudomonadati</taxon>
        <taxon>Pseudomonadota</taxon>
        <taxon>Gammaproteobacteria</taxon>
        <taxon>Moraxellales</taxon>
        <taxon>Moraxellaceae</taxon>
        <taxon>Acinetobacter</taxon>
    </lineage>
</organism>
<dbReference type="OrthoDB" id="9815002at2"/>
<accession>A0A217EDT1</accession>
<reference evidence="4" key="1">
    <citation type="submission" date="2017-06" db="EMBL/GenBank/DDBJ databases">
        <authorList>
            <person name="Varghese N."/>
            <person name="Submissions S."/>
        </authorList>
    </citation>
    <scope>NUCLEOTIDE SEQUENCE [LARGE SCALE GENOMIC DNA]</scope>
    <source>
        <strain evidence="4">ANC 5114</strain>
    </source>
</reference>
<dbReference type="Gene3D" id="1.10.530.10">
    <property type="match status" value="1"/>
</dbReference>
<dbReference type="InterPro" id="IPR008258">
    <property type="entry name" value="Transglycosylase_SLT_dom_1"/>
</dbReference>
<dbReference type="GO" id="GO:0008933">
    <property type="term" value="F:peptidoglycan lytic transglycosylase activity"/>
    <property type="evidence" value="ECO:0007669"/>
    <property type="project" value="InterPro"/>
</dbReference>
<dbReference type="Pfam" id="PF01464">
    <property type="entry name" value="SLT"/>
    <property type="match status" value="1"/>
</dbReference>
<dbReference type="Gene3D" id="3.40.190.10">
    <property type="entry name" value="Periplasmic binding protein-like II"/>
    <property type="match status" value="1"/>
</dbReference>
<dbReference type="InterPro" id="IPR000189">
    <property type="entry name" value="Transglyc_AS"/>
</dbReference>
<dbReference type="CDD" id="cd13403">
    <property type="entry name" value="MLTF-like"/>
    <property type="match status" value="1"/>
</dbReference>
<dbReference type="AlphaFoldDB" id="A0A217EDT1"/>
<comment type="similarity">
    <text evidence="1">Belongs to the transglycosylase Slt family.</text>
</comment>